<organism evidence="3 4">
    <name type="scientific">Epibacterium ulvae</name>
    <dbReference type="NCBI Taxonomy" id="1156985"/>
    <lineage>
        <taxon>Bacteria</taxon>
        <taxon>Pseudomonadati</taxon>
        <taxon>Pseudomonadota</taxon>
        <taxon>Alphaproteobacteria</taxon>
        <taxon>Rhodobacterales</taxon>
        <taxon>Roseobacteraceae</taxon>
        <taxon>Epibacterium</taxon>
    </lineage>
</organism>
<protein>
    <submittedName>
        <fullName evidence="3">Iron(III) transport system substrate-binding protein</fullName>
    </submittedName>
</protein>
<dbReference type="RefSeq" id="WP_090219286.1">
    <property type="nucleotide sequence ID" value="NZ_CANLDO010000005.1"/>
</dbReference>
<feature type="signal peptide" evidence="2">
    <location>
        <begin position="1"/>
        <end position="18"/>
    </location>
</feature>
<dbReference type="AlphaFoldDB" id="A0A1G5R095"/>
<dbReference type="PANTHER" id="PTHR30006:SF25">
    <property type="entry name" value="PHOSPHOGLYCERATE TRANSPORT REGULATORY PROTEIN PGTC"/>
    <property type="match status" value="1"/>
</dbReference>
<evidence type="ECO:0000313" key="3">
    <source>
        <dbReference type="EMBL" id="SCZ67386.1"/>
    </source>
</evidence>
<accession>A0A1G5R095</accession>
<evidence type="ECO:0000313" key="4">
    <source>
        <dbReference type="Proteomes" id="UP000198767"/>
    </source>
</evidence>
<feature type="chain" id="PRO_5011666164" evidence="2">
    <location>
        <begin position="19"/>
        <end position="335"/>
    </location>
</feature>
<evidence type="ECO:0000256" key="1">
    <source>
        <dbReference type="ARBA" id="ARBA00022729"/>
    </source>
</evidence>
<name>A0A1G5R095_9RHOB</name>
<reference evidence="3 4" key="1">
    <citation type="submission" date="2016-10" db="EMBL/GenBank/DDBJ databases">
        <authorList>
            <person name="de Groot N.N."/>
        </authorList>
    </citation>
    <scope>NUCLEOTIDE SEQUENCE [LARGE SCALE GENOMIC DNA]</scope>
    <source>
        <strain evidence="3 4">U95</strain>
    </source>
</reference>
<dbReference type="Pfam" id="PF13531">
    <property type="entry name" value="SBP_bac_11"/>
    <property type="match status" value="1"/>
</dbReference>
<dbReference type="OrthoDB" id="8673316at2"/>
<dbReference type="SUPFAM" id="SSF53850">
    <property type="entry name" value="Periplasmic binding protein-like II"/>
    <property type="match status" value="1"/>
</dbReference>
<sequence>MRYTLTLVLILVFNSAAAEGWEDQAVFGSPDAENTLSIISSTDTALFSPMLEAFIAEQPNVTVEYFVTGTSDLDRRVRKTPEAFDVAISSAMDLQLKLANDGHALPLPNILHPSWAQWRQSVFAFTSEPAVIAINRSAFAGMEIPESRQELIEAMRARPEVFRNRVGTYDVRQSGVGYLFATQDARASETFWRLMEVMGSLNARLYCCSGDMIDDLTDGTIAVAYNVLGSYAQARADSGKAYTTILPSDFPTTMMRTALVSKASTNPKRAEEFLQFIVTYQSNGHHTQKALPPLAERQNGTERANIALEPALMTFLDTLKRNKFLKEWQDALIQN</sequence>
<keyword evidence="4" id="KW-1185">Reference proteome</keyword>
<keyword evidence="1 2" id="KW-0732">Signal</keyword>
<dbReference type="Proteomes" id="UP000198767">
    <property type="component" value="Unassembled WGS sequence"/>
</dbReference>
<dbReference type="GO" id="GO:0030288">
    <property type="term" value="C:outer membrane-bounded periplasmic space"/>
    <property type="evidence" value="ECO:0007669"/>
    <property type="project" value="TreeGrafter"/>
</dbReference>
<evidence type="ECO:0000256" key="2">
    <source>
        <dbReference type="SAM" id="SignalP"/>
    </source>
</evidence>
<dbReference type="Gene3D" id="3.40.190.10">
    <property type="entry name" value="Periplasmic binding protein-like II"/>
    <property type="match status" value="2"/>
</dbReference>
<dbReference type="EMBL" id="FMWG01000007">
    <property type="protein sequence ID" value="SCZ67386.1"/>
    <property type="molecule type" value="Genomic_DNA"/>
</dbReference>
<dbReference type="STRING" id="1156985.SAMN04488118_10743"/>
<proteinExistence type="predicted"/>
<gene>
    <name evidence="3" type="ORF">SAMN04488118_10743</name>
</gene>
<dbReference type="PANTHER" id="PTHR30006">
    <property type="entry name" value="THIAMINE-BINDING PERIPLASMIC PROTEIN-RELATED"/>
    <property type="match status" value="1"/>
</dbReference>